<keyword evidence="3" id="KW-0238">DNA-binding</keyword>
<dbReference type="InterPro" id="IPR050239">
    <property type="entry name" value="Sigma-70_RNA_pol_init_factors"/>
</dbReference>
<evidence type="ECO:0000313" key="7">
    <source>
        <dbReference type="EMBL" id="EIC02781.1"/>
    </source>
</evidence>
<keyword evidence="8" id="KW-1185">Reference proteome</keyword>
<evidence type="ECO:0000259" key="6">
    <source>
        <dbReference type="Pfam" id="PF04545"/>
    </source>
</evidence>
<dbReference type="OrthoDB" id="9809557at2"/>
<gene>
    <name evidence="7" type="ORF">TresaDRAFT_2561</name>
</gene>
<dbReference type="SUPFAM" id="SSF88946">
    <property type="entry name" value="Sigma2 domain of RNA polymerase sigma factors"/>
    <property type="match status" value="1"/>
</dbReference>
<dbReference type="PANTHER" id="PTHR30603:SF47">
    <property type="entry name" value="RNA POLYMERASE SIGMA FACTOR SIGD, CHLOROPLASTIC"/>
    <property type="match status" value="1"/>
</dbReference>
<feature type="domain" description="RNA polymerase sigma-70 region 4" evidence="6">
    <location>
        <begin position="222"/>
        <end position="267"/>
    </location>
</feature>
<reference evidence="7 8" key="1">
    <citation type="submission" date="2011-09" db="EMBL/GenBank/DDBJ databases">
        <title>The draft genome of Treponema saccharophilum DSM 2985.</title>
        <authorList>
            <consortium name="US DOE Joint Genome Institute (JGI-PGF)"/>
            <person name="Lucas S."/>
            <person name="Copeland A."/>
            <person name="Lapidus A."/>
            <person name="Glavina del Rio T."/>
            <person name="Dalin E."/>
            <person name="Tice H."/>
            <person name="Bruce D."/>
            <person name="Goodwin L."/>
            <person name="Pitluck S."/>
            <person name="Peters L."/>
            <person name="Kyrpides N."/>
            <person name="Mavromatis K."/>
            <person name="Ivanova N."/>
            <person name="Markowitz V."/>
            <person name="Cheng J.-F."/>
            <person name="Hugenholtz P."/>
            <person name="Woyke T."/>
            <person name="Wu D."/>
            <person name="Gronow S."/>
            <person name="Wellnitz S."/>
            <person name="Brambilla E."/>
            <person name="Klenk H.-P."/>
            <person name="Eisen J.A."/>
        </authorList>
    </citation>
    <scope>NUCLEOTIDE SEQUENCE [LARGE SCALE GENOMIC DNA]</scope>
    <source>
        <strain evidence="7 8">DSM 2985</strain>
    </source>
</reference>
<feature type="domain" description="RNA polymerase sigma-70 region 2" evidence="5">
    <location>
        <begin position="47"/>
        <end position="87"/>
    </location>
</feature>
<organism evidence="7 8">
    <name type="scientific">Treponema saccharophilum DSM 2985</name>
    <dbReference type="NCBI Taxonomy" id="907348"/>
    <lineage>
        <taxon>Bacteria</taxon>
        <taxon>Pseudomonadati</taxon>
        <taxon>Spirochaetota</taxon>
        <taxon>Spirochaetia</taxon>
        <taxon>Spirochaetales</taxon>
        <taxon>Treponemataceae</taxon>
        <taxon>Treponema</taxon>
    </lineage>
</organism>
<dbReference type="NCBIfam" id="TIGR02937">
    <property type="entry name" value="sigma70-ECF"/>
    <property type="match status" value="1"/>
</dbReference>
<dbReference type="AlphaFoldDB" id="H7EI05"/>
<dbReference type="Pfam" id="PF04545">
    <property type="entry name" value="Sigma70_r4"/>
    <property type="match status" value="1"/>
</dbReference>
<dbReference type="GO" id="GO:0003677">
    <property type="term" value="F:DNA binding"/>
    <property type="evidence" value="ECO:0007669"/>
    <property type="project" value="UniProtKB-KW"/>
</dbReference>
<proteinExistence type="predicted"/>
<dbReference type="STRING" id="907348.TresaDRAFT_2561"/>
<dbReference type="Proteomes" id="UP000003571">
    <property type="component" value="Unassembled WGS sequence"/>
</dbReference>
<dbReference type="InterPro" id="IPR013324">
    <property type="entry name" value="RNA_pol_sigma_r3/r4-like"/>
</dbReference>
<dbReference type="eggNOG" id="COG0568">
    <property type="taxonomic scope" value="Bacteria"/>
</dbReference>
<dbReference type="Gene3D" id="1.20.120.1810">
    <property type="match status" value="1"/>
</dbReference>
<dbReference type="Gene3D" id="1.20.140.160">
    <property type="match status" value="1"/>
</dbReference>
<dbReference type="InterPro" id="IPR007630">
    <property type="entry name" value="RNA_pol_sigma70_r4"/>
</dbReference>
<evidence type="ECO:0000256" key="3">
    <source>
        <dbReference type="ARBA" id="ARBA00023125"/>
    </source>
</evidence>
<sequence length="273" mass="29433">MTNEKSSLAIYIEKISSSSFDALSLDEEQELLEKAVAGDVRARDRIIRANMRFVVSVAKKYARGTAELSDLIQAGNAALFESFFSFNISAFRKSGCHRFISYAGRRISQQIALEARITCPVSVKSGKYKELRKLQAAVASASEGDECVSRAAKKIGMRADKAEALLSVAGESVSLDAPASDGNRALSESIADNRGMSVDERAVMSVSAEILTKKIRALGGIEGKVISLAYGLYGGEPLNYPAIGNALGYTREGIRVVHNRAIERLRKMMGVAA</sequence>
<keyword evidence="1" id="KW-0805">Transcription regulation</keyword>
<dbReference type="EMBL" id="AGRW01000032">
    <property type="protein sequence ID" value="EIC02781.1"/>
    <property type="molecule type" value="Genomic_DNA"/>
</dbReference>
<dbReference type="InterPro" id="IPR000943">
    <property type="entry name" value="RNA_pol_sigma70"/>
</dbReference>
<dbReference type="PRINTS" id="PR00046">
    <property type="entry name" value="SIGMA70FCT"/>
</dbReference>
<dbReference type="GO" id="GO:0016987">
    <property type="term" value="F:sigma factor activity"/>
    <property type="evidence" value="ECO:0007669"/>
    <property type="project" value="UniProtKB-KW"/>
</dbReference>
<dbReference type="SUPFAM" id="SSF88659">
    <property type="entry name" value="Sigma3 and sigma4 domains of RNA polymerase sigma factors"/>
    <property type="match status" value="1"/>
</dbReference>
<dbReference type="PATRIC" id="fig|907348.3.peg.439"/>
<name>H7EI05_9SPIR</name>
<dbReference type="RefSeq" id="WP_002702416.1">
    <property type="nucleotide sequence ID" value="NZ_AGRW01000032.1"/>
</dbReference>
<dbReference type="PANTHER" id="PTHR30603">
    <property type="entry name" value="RNA POLYMERASE SIGMA FACTOR RPO"/>
    <property type="match status" value="1"/>
</dbReference>
<keyword evidence="2" id="KW-0731">Sigma factor</keyword>
<evidence type="ECO:0000313" key="8">
    <source>
        <dbReference type="Proteomes" id="UP000003571"/>
    </source>
</evidence>
<evidence type="ECO:0000256" key="1">
    <source>
        <dbReference type="ARBA" id="ARBA00023015"/>
    </source>
</evidence>
<keyword evidence="4" id="KW-0804">Transcription</keyword>
<dbReference type="InterPro" id="IPR013325">
    <property type="entry name" value="RNA_pol_sigma_r2"/>
</dbReference>
<evidence type="ECO:0000256" key="2">
    <source>
        <dbReference type="ARBA" id="ARBA00023082"/>
    </source>
</evidence>
<dbReference type="InterPro" id="IPR014284">
    <property type="entry name" value="RNA_pol_sigma-70_dom"/>
</dbReference>
<dbReference type="InterPro" id="IPR007627">
    <property type="entry name" value="RNA_pol_sigma70_r2"/>
</dbReference>
<comment type="caution">
    <text evidence="7">The sequence shown here is derived from an EMBL/GenBank/DDBJ whole genome shotgun (WGS) entry which is preliminary data.</text>
</comment>
<evidence type="ECO:0000256" key="4">
    <source>
        <dbReference type="ARBA" id="ARBA00023163"/>
    </source>
</evidence>
<dbReference type="Pfam" id="PF04542">
    <property type="entry name" value="Sigma70_r2"/>
    <property type="match status" value="1"/>
</dbReference>
<accession>H7EI05</accession>
<evidence type="ECO:0000259" key="5">
    <source>
        <dbReference type="Pfam" id="PF04542"/>
    </source>
</evidence>
<dbReference type="GO" id="GO:0006352">
    <property type="term" value="P:DNA-templated transcription initiation"/>
    <property type="evidence" value="ECO:0007669"/>
    <property type="project" value="InterPro"/>
</dbReference>
<protein>
    <submittedName>
        <fullName evidence="7">RNA polymerase, sigma 32 subunit, RpoH</fullName>
    </submittedName>
</protein>